<evidence type="ECO:0000313" key="2">
    <source>
        <dbReference type="Proteomes" id="UP000029227"/>
    </source>
</evidence>
<proteinExistence type="predicted"/>
<dbReference type="EMBL" id="BBMN01000007">
    <property type="protein sequence ID" value="GAL05455.1"/>
    <property type="molecule type" value="Genomic_DNA"/>
</dbReference>
<organism evidence="1 2">
    <name type="scientific">Photobacterium aphoticum</name>
    <dbReference type="NCBI Taxonomy" id="754436"/>
    <lineage>
        <taxon>Bacteria</taxon>
        <taxon>Pseudomonadati</taxon>
        <taxon>Pseudomonadota</taxon>
        <taxon>Gammaproteobacteria</taxon>
        <taxon>Vibrionales</taxon>
        <taxon>Vibrionaceae</taxon>
        <taxon>Photobacterium</taxon>
    </lineage>
</organism>
<dbReference type="eggNOG" id="COG3782">
    <property type="taxonomic scope" value="Bacteria"/>
</dbReference>
<dbReference type="AlphaFoldDB" id="A0A090QQM3"/>
<protein>
    <submittedName>
        <fullName evidence="1">Uncharacterized protein</fullName>
    </submittedName>
</protein>
<dbReference type="Proteomes" id="UP000029227">
    <property type="component" value="Unassembled WGS sequence"/>
</dbReference>
<dbReference type="STRING" id="754436.JCM19237_545"/>
<name>A0A090QQM3_9GAMM</name>
<dbReference type="InterPro" id="IPR015003">
    <property type="entry name" value="DUF1853"/>
</dbReference>
<evidence type="ECO:0000313" key="1">
    <source>
        <dbReference type="EMBL" id="GAL05455.1"/>
    </source>
</evidence>
<accession>A0A090QQM3</accession>
<sequence>MVKNKCTGELEHWEVAIKFYLAWEQQWPGPNAKDNLDKKAQRMLSTSCRCLIRRPITPNSLISLGNRR</sequence>
<dbReference type="Pfam" id="PF08907">
    <property type="entry name" value="DUF1853"/>
    <property type="match status" value="1"/>
</dbReference>
<comment type="caution">
    <text evidence="1">The sequence shown here is derived from an EMBL/GenBank/DDBJ whole genome shotgun (WGS) entry which is preliminary data.</text>
</comment>
<gene>
    <name evidence="1" type="ORF">JCM19237_545</name>
</gene>
<reference evidence="1 2" key="1">
    <citation type="journal article" date="2014" name="Genome Announc.">
        <title>Draft Genome Sequences of Two Vibrionaceae Species, Vibrio ponticus C121 and Photobacterium aphoticum C119, Isolated as Coral Reef Microbiota.</title>
        <authorList>
            <person name="Al-saari N."/>
            <person name="Meirelles P.M."/>
            <person name="Mino S."/>
            <person name="Suda W."/>
            <person name="Oshima K."/>
            <person name="Hattori M."/>
            <person name="Ohkuma M."/>
            <person name="Thompson F.L."/>
            <person name="Gomez-Gil B."/>
            <person name="Sawabe T."/>
            <person name="Sawabe T."/>
        </authorList>
    </citation>
    <scope>NUCLEOTIDE SEQUENCE [LARGE SCALE GENOMIC DNA]</scope>
    <source>
        <strain evidence="1 2">JCM 19237</strain>
    </source>
</reference>